<dbReference type="Proteomes" id="UP001519325">
    <property type="component" value="Unassembled WGS sequence"/>
</dbReference>
<dbReference type="Pfam" id="PF12680">
    <property type="entry name" value="SnoaL_2"/>
    <property type="match status" value="1"/>
</dbReference>
<gene>
    <name evidence="2" type="ORF">BJ987_002964</name>
</gene>
<dbReference type="InterPro" id="IPR032710">
    <property type="entry name" value="NTF2-like_dom_sf"/>
</dbReference>
<organism evidence="2 3">
    <name type="scientific">Nocardia goodfellowii</name>
    <dbReference type="NCBI Taxonomy" id="882446"/>
    <lineage>
        <taxon>Bacteria</taxon>
        <taxon>Bacillati</taxon>
        <taxon>Actinomycetota</taxon>
        <taxon>Actinomycetes</taxon>
        <taxon>Mycobacteriales</taxon>
        <taxon>Nocardiaceae</taxon>
        <taxon>Nocardia</taxon>
    </lineage>
</organism>
<dbReference type="SUPFAM" id="SSF54427">
    <property type="entry name" value="NTF2-like"/>
    <property type="match status" value="1"/>
</dbReference>
<protein>
    <recommendedName>
        <fullName evidence="1">SnoaL-like domain-containing protein</fullName>
    </recommendedName>
</protein>
<dbReference type="InterPro" id="IPR037401">
    <property type="entry name" value="SnoaL-like"/>
</dbReference>
<dbReference type="RefSeq" id="WP_307869608.1">
    <property type="nucleotide sequence ID" value="NZ_JAGGMR010000001.1"/>
</dbReference>
<evidence type="ECO:0000313" key="2">
    <source>
        <dbReference type="EMBL" id="MBP2190063.1"/>
    </source>
</evidence>
<comment type="caution">
    <text evidence="2">The sequence shown here is derived from an EMBL/GenBank/DDBJ whole genome shotgun (WGS) entry which is preliminary data.</text>
</comment>
<name>A0ABS4QER8_9NOCA</name>
<keyword evidence="3" id="KW-1185">Reference proteome</keyword>
<reference evidence="2 3" key="1">
    <citation type="submission" date="2021-03" db="EMBL/GenBank/DDBJ databases">
        <title>Sequencing the genomes of 1000 actinobacteria strains.</title>
        <authorList>
            <person name="Klenk H.-P."/>
        </authorList>
    </citation>
    <scope>NUCLEOTIDE SEQUENCE [LARGE SCALE GENOMIC DNA]</scope>
    <source>
        <strain evidence="2 3">DSM 45516</strain>
    </source>
</reference>
<feature type="domain" description="SnoaL-like" evidence="1">
    <location>
        <begin position="6"/>
        <end position="101"/>
    </location>
</feature>
<dbReference type="EMBL" id="JAGGMR010000001">
    <property type="protein sequence ID" value="MBP2190063.1"/>
    <property type="molecule type" value="Genomic_DNA"/>
</dbReference>
<evidence type="ECO:0000313" key="3">
    <source>
        <dbReference type="Proteomes" id="UP001519325"/>
    </source>
</evidence>
<sequence>MDDFLAQYCAASVARDFDTMMKAVAPDAVLISPLSGRSVFRGHDDLRVLLTTVYSALSDSSWEPPIGTGDRRVILGHAKIGPVRLTDAMIVDLDADGRIRRFAPHLRPWLALTLVAIRLVPAMLRHPAVMRRSMQRRR</sequence>
<accession>A0ABS4QER8</accession>
<dbReference type="Gene3D" id="3.10.450.50">
    <property type="match status" value="1"/>
</dbReference>
<proteinExistence type="predicted"/>
<evidence type="ECO:0000259" key="1">
    <source>
        <dbReference type="Pfam" id="PF12680"/>
    </source>
</evidence>